<feature type="compositionally biased region" description="Low complexity" evidence="3">
    <location>
        <begin position="214"/>
        <end position="224"/>
    </location>
</feature>
<comment type="caution">
    <text evidence="4">The sequence shown here is derived from an EMBL/GenBank/DDBJ whole genome shotgun (WGS) entry which is preliminary data.</text>
</comment>
<dbReference type="PROSITE" id="PS00101">
    <property type="entry name" value="HEXAPEP_TRANSFERASES"/>
    <property type="match status" value="1"/>
</dbReference>
<dbReference type="PANTHER" id="PTHR23416">
    <property type="entry name" value="SIALIC ACID SYNTHASE-RELATED"/>
    <property type="match status" value="1"/>
</dbReference>
<keyword evidence="5" id="KW-1185">Reference proteome</keyword>
<organism evidence="4 5">
    <name type="scientific">Deinococcus seoulensis</name>
    <dbReference type="NCBI Taxonomy" id="1837379"/>
    <lineage>
        <taxon>Bacteria</taxon>
        <taxon>Thermotogati</taxon>
        <taxon>Deinococcota</taxon>
        <taxon>Deinococci</taxon>
        <taxon>Deinococcales</taxon>
        <taxon>Deinococcaceae</taxon>
        <taxon>Deinococcus</taxon>
    </lineage>
</organism>
<dbReference type="SUPFAM" id="SSF51161">
    <property type="entry name" value="Trimeric LpxA-like enzymes"/>
    <property type="match status" value="1"/>
</dbReference>
<dbReference type="RefSeq" id="WP_229778088.1">
    <property type="nucleotide sequence ID" value="NZ_BMQM01000042.1"/>
</dbReference>
<protein>
    <recommendedName>
        <fullName evidence="6">Acyltransferase</fullName>
    </recommendedName>
</protein>
<dbReference type="CDD" id="cd04647">
    <property type="entry name" value="LbH_MAT_like"/>
    <property type="match status" value="1"/>
</dbReference>
<dbReference type="InterPro" id="IPR001451">
    <property type="entry name" value="Hexapep"/>
</dbReference>
<gene>
    <name evidence="4" type="ORF">GCM10008959_38140</name>
</gene>
<evidence type="ECO:0000256" key="3">
    <source>
        <dbReference type="SAM" id="MobiDB-lite"/>
    </source>
</evidence>
<dbReference type="Proteomes" id="UP000634308">
    <property type="component" value="Unassembled WGS sequence"/>
</dbReference>
<evidence type="ECO:0000313" key="4">
    <source>
        <dbReference type="EMBL" id="GGR73104.1"/>
    </source>
</evidence>
<evidence type="ECO:0000256" key="2">
    <source>
        <dbReference type="ARBA" id="ARBA00022737"/>
    </source>
</evidence>
<dbReference type="Gene3D" id="2.160.10.10">
    <property type="entry name" value="Hexapeptide repeat proteins"/>
    <property type="match status" value="1"/>
</dbReference>
<feature type="region of interest" description="Disordered" evidence="3">
    <location>
        <begin position="201"/>
        <end position="224"/>
    </location>
</feature>
<reference evidence="5" key="1">
    <citation type="journal article" date="2019" name="Int. J. Syst. Evol. Microbiol.">
        <title>The Global Catalogue of Microorganisms (GCM) 10K type strain sequencing project: providing services to taxonomists for standard genome sequencing and annotation.</title>
        <authorList>
            <consortium name="The Broad Institute Genomics Platform"/>
            <consortium name="The Broad Institute Genome Sequencing Center for Infectious Disease"/>
            <person name="Wu L."/>
            <person name="Ma J."/>
        </authorList>
    </citation>
    <scope>NUCLEOTIDE SEQUENCE [LARGE SCALE GENOMIC DNA]</scope>
    <source>
        <strain evidence="5">JCM 31404</strain>
    </source>
</reference>
<accession>A0ABQ2RWN9</accession>
<dbReference type="Pfam" id="PF00132">
    <property type="entry name" value="Hexapep"/>
    <property type="match status" value="2"/>
</dbReference>
<dbReference type="InterPro" id="IPR018357">
    <property type="entry name" value="Hexapep_transf_CS"/>
</dbReference>
<keyword evidence="1" id="KW-0808">Transferase</keyword>
<evidence type="ECO:0000256" key="1">
    <source>
        <dbReference type="ARBA" id="ARBA00022679"/>
    </source>
</evidence>
<evidence type="ECO:0008006" key="6">
    <source>
        <dbReference type="Google" id="ProtNLM"/>
    </source>
</evidence>
<name>A0ABQ2RWN9_9DEIO</name>
<dbReference type="InterPro" id="IPR011004">
    <property type="entry name" value="Trimer_LpxA-like_sf"/>
</dbReference>
<dbReference type="EMBL" id="BMQM01000042">
    <property type="protein sequence ID" value="GGR73104.1"/>
    <property type="molecule type" value="Genomic_DNA"/>
</dbReference>
<dbReference type="PANTHER" id="PTHR23416:SF78">
    <property type="entry name" value="LIPOPOLYSACCHARIDE BIOSYNTHESIS O-ACETYL TRANSFERASE WBBJ-RELATED"/>
    <property type="match status" value="1"/>
</dbReference>
<evidence type="ECO:0000313" key="5">
    <source>
        <dbReference type="Proteomes" id="UP000634308"/>
    </source>
</evidence>
<sequence>MTAVQNFAAPSERQPSADLPHFFDYCPWRFRAWATDAERAAQAAHQATLTGSGAARIGPDCFVSPLAGVYPRALVLGARSYVAAYAYVTDEVTTGDDCTLNPYAVVRGRVRMGSGVRIGAHASIIGFNHGFADPHTPVFQQAETVRGIEIGDDVWIGSSVTILDGVRVGSHTILAAGAVVTRDVPDYAVVGGSPARILKSRLGEPAPASPPASAPARAAPSAAPDPHDLNALLSAFGSRVAAQWPDVLRTCANTDPHAGAPTYLPQPGQTPSVRATCDAIEIAAMFGALPELRSREEFAAQLHSYQDPHTGLYPDPWHPPAAGDNPWHLTDHLSRYHLLAVGYALELLGEAPRYPVHAVARLDAAALTGLLEGLPWTERAWSAGDWIDGYGTGLYLNARNFAGHAAPGAAEALHGWLLSRADPASGLWGTPGAQDGWLQPVNGFYRLTRGTFAQFGLPVPYPDAATDTLLRHARDTRFFSDARGNACNVLDVIHPLWLCGRQTTHRADDVQAWAQAQLRRILPRWVDGRGFAFELPAQPGAAPASQPGLQGTEMWLSTAYLLAEVLGRSEHLGYRPRGVHRLEPALTFPRAGTSPTRLPVTSPGA</sequence>
<dbReference type="InterPro" id="IPR051159">
    <property type="entry name" value="Hexapeptide_acetyltransf"/>
</dbReference>
<keyword evidence="2" id="KW-0677">Repeat</keyword>
<proteinExistence type="predicted"/>